<evidence type="ECO:0000313" key="2">
    <source>
        <dbReference type="Proteomes" id="UP000050794"/>
    </source>
</evidence>
<reference evidence="3" key="1">
    <citation type="submission" date="2016-06" db="UniProtKB">
        <authorList>
            <consortium name="WormBaseParasite"/>
        </authorList>
    </citation>
    <scope>IDENTIFICATION</scope>
</reference>
<proteinExistence type="predicted"/>
<dbReference type="EMBL" id="UYWY01008959">
    <property type="protein sequence ID" value="VDM32156.1"/>
    <property type="molecule type" value="Genomic_DNA"/>
</dbReference>
<protein>
    <submittedName>
        <fullName evidence="3">BHLH domain-containing protein</fullName>
    </submittedName>
</protein>
<evidence type="ECO:0000313" key="3">
    <source>
        <dbReference type="WBParaSite" id="TCNE_0000476601-mRNA-1"/>
    </source>
</evidence>
<accession>A0A183U8E6</accession>
<evidence type="ECO:0000313" key="1">
    <source>
        <dbReference type="EMBL" id="VDM32156.1"/>
    </source>
</evidence>
<dbReference type="WBParaSite" id="TCNE_0000476601-mRNA-1">
    <property type="protein sequence ID" value="TCNE_0000476601-mRNA-1"/>
    <property type="gene ID" value="TCNE_0000476601"/>
</dbReference>
<reference evidence="1 2" key="2">
    <citation type="submission" date="2018-11" db="EMBL/GenBank/DDBJ databases">
        <authorList>
            <consortium name="Pathogen Informatics"/>
        </authorList>
    </citation>
    <scope>NUCLEOTIDE SEQUENCE [LARGE SCALE GENOMIC DNA]</scope>
</reference>
<dbReference type="Proteomes" id="UP000050794">
    <property type="component" value="Unassembled WGS sequence"/>
</dbReference>
<name>A0A183U8E6_TOXCA</name>
<organism evidence="2 3">
    <name type="scientific">Toxocara canis</name>
    <name type="common">Canine roundworm</name>
    <dbReference type="NCBI Taxonomy" id="6265"/>
    <lineage>
        <taxon>Eukaryota</taxon>
        <taxon>Metazoa</taxon>
        <taxon>Ecdysozoa</taxon>
        <taxon>Nematoda</taxon>
        <taxon>Chromadorea</taxon>
        <taxon>Rhabditida</taxon>
        <taxon>Spirurina</taxon>
        <taxon>Ascaridomorpha</taxon>
        <taxon>Ascaridoidea</taxon>
        <taxon>Toxocaridae</taxon>
        <taxon>Toxocara</taxon>
    </lineage>
</organism>
<gene>
    <name evidence="1" type="ORF">TCNE_LOCUS4767</name>
</gene>
<dbReference type="AlphaFoldDB" id="A0A183U8E6"/>
<sequence length="54" mass="5972">MSSPGLLIMLPSLSGHADEGNGMLGDEHVQERKRCILHRLAALNQAFLKKFLNL</sequence>
<keyword evidence="2" id="KW-1185">Reference proteome</keyword>